<keyword evidence="14" id="KW-1185">Reference proteome</keyword>
<evidence type="ECO:0000256" key="1">
    <source>
        <dbReference type="ARBA" id="ARBA00004651"/>
    </source>
</evidence>
<dbReference type="Gene3D" id="1.20.1070.10">
    <property type="entry name" value="Rhodopsin 7-helix transmembrane proteins"/>
    <property type="match status" value="2"/>
</dbReference>
<comment type="similarity">
    <text evidence="2">Belongs to the G-protein coupled receptor 1 family.</text>
</comment>
<dbReference type="GO" id="GO:0004930">
    <property type="term" value="F:G protein-coupled receptor activity"/>
    <property type="evidence" value="ECO:0007669"/>
    <property type="project" value="UniProtKB-KW"/>
</dbReference>
<keyword evidence="3" id="KW-1003">Cell membrane</keyword>
<comment type="caution">
    <text evidence="13">The sequence shown here is derived from an EMBL/GenBank/DDBJ whole genome shotgun (WGS) entry which is preliminary data.</text>
</comment>
<evidence type="ECO:0000256" key="4">
    <source>
        <dbReference type="ARBA" id="ARBA00022692"/>
    </source>
</evidence>
<feature type="transmembrane region" description="Helical" evidence="11">
    <location>
        <begin position="47"/>
        <end position="71"/>
    </location>
</feature>
<feature type="transmembrane region" description="Helical" evidence="11">
    <location>
        <begin position="294"/>
        <end position="314"/>
    </location>
</feature>
<evidence type="ECO:0000256" key="5">
    <source>
        <dbReference type="ARBA" id="ARBA00022989"/>
    </source>
</evidence>
<accession>A0AAN9TLZ4</accession>
<evidence type="ECO:0000256" key="7">
    <source>
        <dbReference type="ARBA" id="ARBA00023136"/>
    </source>
</evidence>
<evidence type="ECO:0000256" key="3">
    <source>
        <dbReference type="ARBA" id="ARBA00022475"/>
    </source>
</evidence>
<evidence type="ECO:0000256" key="10">
    <source>
        <dbReference type="SAM" id="MobiDB-lite"/>
    </source>
</evidence>
<dbReference type="Pfam" id="PF00001">
    <property type="entry name" value="7tm_1"/>
    <property type="match status" value="1"/>
</dbReference>
<organism evidence="13 14">
    <name type="scientific">Parthenolecanium corni</name>
    <dbReference type="NCBI Taxonomy" id="536013"/>
    <lineage>
        <taxon>Eukaryota</taxon>
        <taxon>Metazoa</taxon>
        <taxon>Ecdysozoa</taxon>
        <taxon>Arthropoda</taxon>
        <taxon>Hexapoda</taxon>
        <taxon>Insecta</taxon>
        <taxon>Pterygota</taxon>
        <taxon>Neoptera</taxon>
        <taxon>Paraneoptera</taxon>
        <taxon>Hemiptera</taxon>
        <taxon>Sternorrhyncha</taxon>
        <taxon>Coccoidea</taxon>
        <taxon>Coccidae</taxon>
        <taxon>Parthenolecanium</taxon>
    </lineage>
</organism>
<keyword evidence="7 11" id="KW-0472">Membrane</keyword>
<dbReference type="InterPro" id="IPR000276">
    <property type="entry name" value="GPCR_Rhodpsn"/>
</dbReference>
<feature type="domain" description="G-protein coupled receptors family 1 profile" evidence="12">
    <location>
        <begin position="1"/>
        <end position="346"/>
    </location>
</feature>
<dbReference type="GO" id="GO:0005886">
    <property type="term" value="C:plasma membrane"/>
    <property type="evidence" value="ECO:0007669"/>
    <property type="project" value="UniProtKB-SubCell"/>
</dbReference>
<reference evidence="13 14" key="1">
    <citation type="submission" date="2024-03" db="EMBL/GenBank/DDBJ databases">
        <title>Adaptation during the transition from Ophiocordyceps entomopathogen to insect associate is accompanied by gene loss and intensified selection.</title>
        <authorList>
            <person name="Ward C.M."/>
            <person name="Onetto C.A."/>
            <person name="Borneman A.R."/>
        </authorList>
    </citation>
    <scope>NUCLEOTIDE SEQUENCE [LARGE SCALE GENOMIC DNA]</scope>
    <source>
        <strain evidence="13">AWRI1</strain>
        <tissue evidence="13">Single Adult Female</tissue>
    </source>
</reference>
<evidence type="ECO:0000256" key="9">
    <source>
        <dbReference type="ARBA" id="ARBA00023224"/>
    </source>
</evidence>
<comment type="subcellular location">
    <subcellularLocation>
        <location evidence="1">Cell membrane</location>
        <topology evidence="1">Multi-pass membrane protein</topology>
    </subcellularLocation>
</comment>
<dbReference type="PANTHER" id="PTHR24228">
    <property type="entry name" value="B2 BRADYKININ RECEPTOR/ANGIOTENSIN II RECEPTOR"/>
    <property type="match status" value="1"/>
</dbReference>
<evidence type="ECO:0000256" key="8">
    <source>
        <dbReference type="ARBA" id="ARBA00023170"/>
    </source>
</evidence>
<evidence type="ECO:0000313" key="13">
    <source>
        <dbReference type="EMBL" id="KAK7601590.1"/>
    </source>
</evidence>
<keyword evidence="9" id="KW-0807">Transducer</keyword>
<proteinExistence type="inferred from homology"/>
<dbReference type="InterPro" id="IPR017452">
    <property type="entry name" value="GPCR_Rhodpsn_7TM"/>
</dbReference>
<keyword evidence="6" id="KW-0297">G-protein coupled receptor</keyword>
<keyword evidence="8" id="KW-0675">Receptor</keyword>
<feature type="compositionally biased region" description="Polar residues" evidence="10">
    <location>
        <begin position="223"/>
        <end position="236"/>
    </location>
</feature>
<feature type="transmembrane region" description="Helical" evidence="11">
    <location>
        <begin position="326"/>
        <end position="349"/>
    </location>
</feature>
<dbReference type="PROSITE" id="PS50262">
    <property type="entry name" value="G_PROTEIN_RECEP_F1_2"/>
    <property type="match status" value="1"/>
</dbReference>
<protein>
    <recommendedName>
        <fullName evidence="12">G-protein coupled receptors family 1 profile domain-containing protein</fullName>
    </recommendedName>
</protein>
<evidence type="ECO:0000259" key="12">
    <source>
        <dbReference type="PROSITE" id="PS50262"/>
    </source>
</evidence>
<gene>
    <name evidence="13" type="ORF">V9T40_009031</name>
</gene>
<sequence>MVASTWLCAFGTLVPTWFGKWGRFGLDRNVGSCSILPDQDGYSPKQFLFLVAFVIPCLFIVICYARIFYIVRMTARRSHTMTNRNNTVTATITAASAVTTATGHQNSSDTYYSSAKSVKHLPHLSTDDSAIGSSSVPSSSMEKSSSVIVNEMETSCDNVNDTPMVIHVAAANGGGAGLAGATPPCPNLLSPPNRLLYYPKIIAEPSSSSGLDDDYPDEYVSSRSMSPTSLCSSHRVPTSMRASKKARERTPSAVNATLNHMATALRRKSPINFNPRRRSALPQPGKMSSKDKKLLKMILVIFSSFVICYLPITITKTSKYLSEFHVLNICGYLLIYLTTCINPIIYVVMSSEYRQAYKNLLTCRSSSSSESSRTKRMRK</sequence>
<dbReference type="AlphaFoldDB" id="A0AAN9TLZ4"/>
<dbReference type="EMBL" id="JBBCAQ010000010">
    <property type="protein sequence ID" value="KAK7601590.1"/>
    <property type="molecule type" value="Genomic_DNA"/>
</dbReference>
<dbReference type="PRINTS" id="PR00237">
    <property type="entry name" value="GPCRRHODOPSN"/>
</dbReference>
<evidence type="ECO:0000313" key="14">
    <source>
        <dbReference type="Proteomes" id="UP001367676"/>
    </source>
</evidence>
<evidence type="ECO:0000256" key="6">
    <source>
        <dbReference type="ARBA" id="ARBA00023040"/>
    </source>
</evidence>
<evidence type="ECO:0000256" key="2">
    <source>
        <dbReference type="ARBA" id="ARBA00010663"/>
    </source>
</evidence>
<evidence type="ECO:0000256" key="11">
    <source>
        <dbReference type="SAM" id="Phobius"/>
    </source>
</evidence>
<dbReference type="SUPFAM" id="SSF81321">
    <property type="entry name" value="Family A G protein-coupled receptor-like"/>
    <property type="match status" value="1"/>
</dbReference>
<dbReference type="Proteomes" id="UP001367676">
    <property type="component" value="Unassembled WGS sequence"/>
</dbReference>
<feature type="region of interest" description="Disordered" evidence="10">
    <location>
        <begin position="223"/>
        <end position="251"/>
    </location>
</feature>
<name>A0AAN9TLZ4_9HEMI</name>
<dbReference type="PANTHER" id="PTHR24228:SF74">
    <property type="entry name" value="G-PROTEIN COUPLED RECEPTORS FAMILY 1 PROFILE DOMAIN-CONTAINING PROTEIN"/>
    <property type="match status" value="1"/>
</dbReference>
<keyword evidence="4 11" id="KW-0812">Transmembrane</keyword>
<keyword evidence="5 11" id="KW-1133">Transmembrane helix</keyword>